<name>A0ABR2R0X4_9ROSI</name>
<dbReference type="Proteomes" id="UP001396334">
    <property type="component" value="Unassembled WGS sequence"/>
</dbReference>
<sequence>MSKTQPFTRRGVVPFIMENACKLRVVSYNFQFSKFLVVSDVTKSGPRAPIRVDHELGYSNWLGKSLVGSWLSGPTFGELVRKPVLVSLQRVDLVSSPSLALAQVE</sequence>
<organism evidence="1 2">
    <name type="scientific">Hibiscus sabdariffa</name>
    <name type="common">roselle</name>
    <dbReference type="NCBI Taxonomy" id="183260"/>
    <lineage>
        <taxon>Eukaryota</taxon>
        <taxon>Viridiplantae</taxon>
        <taxon>Streptophyta</taxon>
        <taxon>Embryophyta</taxon>
        <taxon>Tracheophyta</taxon>
        <taxon>Spermatophyta</taxon>
        <taxon>Magnoliopsida</taxon>
        <taxon>eudicotyledons</taxon>
        <taxon>Gunneridae</taxon>
        <taxon>Pentapetalae</taxon>
        <taxon>rosids</taxon>
        <taxon>malvids</taxon>
        <taxon>Malvales</taxon>
        <taxon>Malvaceae</taxon>
        <taxon>Malvoideae</taxon>
        <taxon>Hibiscus</taxon>
    </lineage>
</organism>
<evidence type="ECO:0000313" key="2">
    <source>
        <dbReference type="Proteomes" id="UP001396334"/>
    </source>
</evidence>
<proteinExistence type="predicted"/>
<protein>
    <submittedName>
        <fullName evidence="1">Uncharacterized protein</fullName>
    </submittedName>
</protein>
<comment type="caution">
    <text evidence="1">The sequence shown here is derived from an EMBL/GenBank/DDBJ whole genome shotgun (WGS) entry which is preliminary data.</text>
</comment>
<evidence type="ECO:0000313" key="1">
    <source>
        <dbReference type="EMBL" id="KAK9006396.1"/>
    </source>
</evidence>
<keyword evidence="2" id="KW-1185">Reference proteome</keyword>
<gene>
    <name evidence="1" type="ORF">V6N11_035437</name>
</gene>
<reference evidence="1 2" key="1">
    <citation type="journal article" date="2024" name="G3 (Bethesda)">
        <title>Genome assembly of Hibiscus sabdariffa L. provides insights into metabolisms of medicinal natural products.</title>
        <authorList>
            <person name="Kim T."/>
        </authorList>
    </citation>
    <scope>NUCLEOTIDE SEQUENCE [LARGE SCALE GENOMIC DNA]</scope>
    <source>
        <strain evidence="1">TK-2024</strain>
        <tissue evidence="1">Old leaves</tissue>
    </source>
</reference>
<accession>A0ABR2R0X4</accession>
<dbReference type="EMBL" id="JBBPBN010000029">
    <property type="protein sequence ID" value="KAK9006396.1"/>
    <property type="molecule type" value="Genomic_DNA"/>
</dbReference>